<dbReference type="AlphaFoldDB" id="A0A1Z5K6A5"/>
<keyword evidence="2" id="KW-0732">Signal</keyword>
<dbReference type="EMBL" id="BDSP01000170">
    <property type="protein sequence ID" value="GAX21692.1"/>
    <property type="molecule type" value="Genomic_DNA"/>
</dbReference>
<organism evidence="3 4">
    <name type="scientific">Fistulifera solaris</name>
    <name type="common">Oleaginous diatom</name>
    <dbReference type="NCBI Taxonomy" id="1519565"/>
    <lineage>
        <taxon>Eukaryota</taxon>
        <taxon>Sar</taxon>
        <taxon>Stramenopiles</taxon>
        <taxon>Ochrophyta</taxon>
        <taxon>Bacillariophyta</taxon>
        <taxon>Bacillariophyceae</taxon>
        <taxon>Bacillariophycidae</taxon>
        <taxon>Naviculales</taxon>
        <taxon>Naviculaceae</taxon>
        <taxon>Fistulifera</taxon>
    </lineage>
</organism>
<comment type="caution">
    <text evidence="3">The sequence shown here is derived from an EMBL/GenBank/DDBJ whole genome shotgun (WGS) entry which is preliminary data.</text>
</comment>
<evidence type="ECO:0000256" key="1">
    <source>
        <dbReference type="SAM" id="MobiDB-lite"/>
    </source>
</evidence>
<gene>
    <name evidence="3" type="ORF">FisN_29Hh133</name>
</gene>
<reference evidence="3 4" key="1">
    <citation type="journal article" date="2015" name="Plant Cell">
        <title>Oil accumulation by the oleaginous diatom Fistulifera solaris as revealed by the genome and transcriptome.</title>
        <authorList>
            <person name="Tanaka T."/>
            <person name="Maeda Y."/>
            <person name="Veluchamy A."/>
            <person name="Tanaka M."/>
            <person name="Abida H."/>
            <person name="Marechal E."/>
            <person name="Bowler C."/>
            <person name="Muto M."/>
            <person name="Sunaga Y."/>
            <person name="Tanaka M."/>
            <person name="Yoshino T."/>
            <person name="Taniguchi T."/>
            <person name="Fukuda Y."/>
            <person name="Nemoto M."/>
            <person name="Matsumoto M."/>
            <person name="Wong P.S."/>
            <person name="Aburatani S."/>
            <person name="Fujibuchi W."/>
        </authorList>
    </citation>
    <scope>NUCLEOTIDE SEQUENCE [LARGE SCALE GENOMIC DNA]</scope>
    <source>
        <strain evidence="3 4">JPCC DA0580</strain>
    </source>
</reference>
<dbReference type="InParanoid" id="A0A1Z5K6A5"/>
<evidence type="ECO:0000313" key="3">
    <source>
        <dbReference type="EMBL" id="GAX21692.1"/>
    </source>
</evidence>
<feature type="signal peptide" evidence="2">
    <location>
        <begin position="1"/>
        <end position="16"/>
    </location>
</feature>
<proteinExistence type="predicted"/>
<accession>A0A1Z5K6A5</accession>
<dbReference type="Proteomes" id="UP000198406">
    <property type="component" value="Unassembled WGS sequence"/>
</dbReference>
<feature type="chain" id="PRO_5012871069" evidence="2">
    <location>
        <begin position="17"/>
        <end position="283"/>
    </location>
</feature>
<sequence>MSHLLVSSLLISSSAAAQLQPQKQISNWRLGRRLHQALVPTRRQLQQDACTFEKLMNQTCHLWEFCVDLTFDASNVEVRCGGNMDADWYIFMDAEEACYHTGEEARSTGSFFRYCSHEQGYLNFTKSALVYADVTEIITAPVQGTLHEVYRISECDISPPDYYFGRGFCNDPCPYQMNVGGMSCNGVCQECSDGRMVLNCADISPGLVERCDATDNMYIYQEYFNFFEEKNRLEEKRISEEENASEGTESSEVVDDVPVSTAETRATTWTMISTIIAVFAFSC</sequence>
<feature type="region of interest" description="Disordered" evidence="1">
    <location>
        <begin position="237"/>
        <end position="257"/>
    </location>
</feature>
<keyword evidence="4" id="KW-1185">Reference proteome</keyword>
<evidence type="ECO:0000313" key="4">
    <source>
        <dbReference type="Proteomes" id="UP000198406"/>
    </source>
</evidence>
<protein>
    <submittedName>
        <fullName evidence="3">Uncharacterized protein</fullName>
    </submittedName>
</protein>
<name>A0A1Z5K6A5_FISSO</name>
<evidence type="ECO:0000256" key="2">
    <source>
        <dbReference type="SAM" id="SignalP"/>
    </source>
</evidence>